<proteinExistence type="predicted"/>
<reference evidence="1 2" key="1">
    <citation type="journal article" date="2016" name="Nat. Commun.">
        <title>Ectomycorrhizal ecology is imprinted in the genome of the dominant symbiotic fungus Cenococcum geophilum.</title>
        <authorList>
            <consortium name="DOE Joint Genome Institute"/>
            <person name="Peter M."/>
            <person name="Kohler A."/>
            <person name="Ohm R.A."/>
            <person name="Kuo A."/>
            <person name="Krutzmann J."/>
            <person name="Morin E."/>
            <person name="Arend M."/>
            <person name="Barry K.W."/>
            <person name="Binder M."/>
            <person name="Choi C."/>
            <person name="Clum A."/>
            <person name="Copeland A."/>
            <person name="Grisel N."/>
            <person name="Haridas S."/>
            <person name="Kipfer T."/>
            <person name="LaButti K."/>
            <person name="Lindquist E."/>
            <person name="Lipzen A."/>
            <person name="Maire R."/>
            <person name="Meier B."/>
            <person name="Mihaltcheva S."/>
            <person name="Molinier V."/>
            <person name="Murat C."/>
            <person name="Poggeler S."/>
            <person name="Quandt C.A."/>
            <person name="Sperisen C."/>
            <person name="Tritt A."/>
            <person name="Tisserant E."/>
            <person name="Crous P.W."/>
            <person name="Henrissat B."/>
            <person name="Nehls U."/>
            <person name="Egli S."/>
            <person name="Spatafora J.W."/>
            <person name="Grigoriev I.V."/>
            <person name="Martin F.M."/>
        </authorList>
    </citation>
    <scope>NUCLEOTIDE SEQUENCE [LARGE SCALE GENOMIC DNA]</scope>
    <source>
        <strain evidence="1 2">CBS 459.81</strain>
    </source>
</reference>
<dbReference type="Proteomes" id="UP000250266">
    <property type="component" value="Unassembled WGS sequence"/>
</dbReference>
<evidence type="ECO:0000313" key="1">
    <source>
        <dbReference type="EMBL" id="OCK78172.1"/>
    </source>
</evidence>
<accession>A0A8E2E6C2</accession>
<evidence type="ECO:0000313" key="2">
    <source>
        <dbReference type="Proteomes" id="UP000250266"/>
    </source>
</evidence>
<sequence>MRKFSSADSLQIWKVEGWREEGAERAVVFIAADLDDARGAREGEEPNEAAGSGGELGKRWMEVEDRTRGVELVFGGWLEGVYEG</sequence>
<protein>
    <submittedName>
        <fullName evidence="1">Uncharacterized protein</fullName>
    </submittedName>
</protein>
<gene>
    <name evidence="1" type="ORF">K432DRAFT_100018</name>
</gene>
<dbReference type="AlphaFoldDB" id="A0A8E2E6C2"/>
<keyword evidence="2" id="KW-1185">Reference proteome</keyword>
<dbReference type="EMBL" id="KV745077">
    <property type="protein sequence ID" value="OCK78172.1"/>
    <property type="molecule type" value="Genomic_DNA"/>
</dbReference>
<organism evidence="1 2">
    <name type="scientific">Lepidopterella palustris CBS 459.81</name>
    <dbReference type="NCBI Taxonomy" id="1314670"/>
    <lineage>
        <taxon>Eukaryota</taxon>
        <taxon>Fungi</taxon>
        <taxon>Dikarya</taxon>
        <taxon>Ascomycota</taxon>
        <taxon>Pezizomycotina</taxon>
        <taxon>Dothideomycetes</taxon>
        <taxon>Pleosporomycetidae</taxon>
        <taxon>Mytilinidiales</taxon>
        <taxon>Argynnaceae</taxon>
        <taxon>Lepidopterella</taxon>
    </lineage>
</organism>
<name>A0A8E2E6C2_9PEZI</name>